<dbReference type="EMBL" id="OCTN01000007">
    <property type="protein sequence ID" value="SOH94994.1"/>
    <property type="molecule type" value="Genomic_DNA"/>
</dbReference>
<dbReference type="Pfam" id="PF01323">
    <property type="entry name" value="DSBA"/>
    <property type="match status" value="1"/>
</dbReference>
<dbReference type="InterPro" id="IPR001853">
    <property type="entry name" value="DSBA-like_thioredoxin_dom"/>
</dbReference>
<dbReference type="SUPFAM" id="SSF52833">
    <property type="entry name" value="Thioredoxin-like"/>
    <property type="match status" value="1"/>
</dbReference>
<dbReference type="GO" id="GO:0006749">
    <property type="term" value="P:glutathione metabolic process"/>
    <property type="evidence" value="ECO:0007669"/>
    <property type="project" value="TreeGrafter"/>
</dbReference>
<feature type="domain" description="DSBA-like thioredoxin" evidence="3">
    <location>
        <begin position="5"/>
        <end position="200"/>
    </location>
</feature>
<dbReference type="Proteomes" id="UP000220034">
    <property type="component" value="Unassembled WGS sequence"/>
</dbReference>
<accession>A0A2C9CUJ9</accession>
<dbReference type="InterPro" id="IPR051924">
    <property type="entry name" value="GST_Kappa/NadH"/>
</dbReference>
<dbReference type="Gene3D" id="3.40.30.10">
    <property type="entry name" value="Glutaredoxin"/>
    <property type="match status" value="1"/>
</dbReference>
<dbReference type="PANTHER" id="PTHR42943:SF2">
    <property type="entry name" value="GLUTATHIONE S-TRANSFERASE KAPPA 1"/>
    <property type="match status" value="1"/>
</dbReference>
<evidence type="ECO:0000256" key="1">
    <source>
        <dbReference type="PIRNR" id="PIRNR006386"/>
    </source>
</evidence>
<comment type="catalytic activity">
    <reaction evidence="1">
        <text>2-hydroxychromene-2-carboxylate = (3E)-4-(2-hydroxyphenyl)-2-oxobut-3-enoate</text>
        <dbReference type="Rhea" id="RHEA:27401"/>
        <dbReference type="ChEBI" id="CHEBI:59350"/>
        <dbReference type="ChEBI" id="CHEBI:59353"/>
        <dbReference type="EC" id="5.99.1.4"/>
    </reaction>
</comment>
<organism evidence="4 5">
    <name type="scientific">Pontivivens marinum</name>
    <dbReference type="NCBI Taxonomy" id="1690039"/>
    <lineage>
        <taxon>Bacteria</taxon>
        <taxon>Pseudomonadati</taxon>
        <taxon>Pseudomonadota</taxon>
        <taxon>Alphaproteobacteria</taxon>
        <taxon>Rhodobacterales</taxon>
        <taxon>Paracoccaceae</taxon>
        <taxon>Pontivivens</taxon>
    </lineage>
</organism>
<evidence type="ECO:0000313" key="4">
    <source>
        <dbReference type="EMBL" id="SOH94994.1"/>
    </source>
</evidence>
<evidence type="ECO:0000256" key="2">
    <source>
        <dbReference type="PIRSR" id="PIRSR006386-1"/>
    </source>
</evidence>
<evidence type="ECO:0000313" key="5">
    <source>
        <dbReference type="Proteomes" id="UP000220034"/>
    </source>
</evidence>
<feature type="active site" description="Nucleophile" evidence="2">
    <location>
        <position position="11"/>
    </location>
</feature>
<sequence length="227" mass="25482">MRGTYFFSFRSPYSWLASMGLKRLIDAGDALELVPFFEPDAVRSAALQAQGGVFPYTPMSDAKHRYILKDVKRLTTRFGVSHVWPVDPDPWWEASHLGFLAARRLGHGLPFFWQVYRARWELGLDISRTETIAQICRSAGMDARQTQIVCDAPQDAEISSEGVAALHRVWMEDVFGTPMFTKRRTQFWGIDRLPDFLAAIDEDLDAQVPAGALATTPLEFDHAGGCG</sequence>
<name>A0A2C9CUJ9_9RHOB</name>
<comment type="similarity">
    <text evidence="1">Belongs to the GST superfamily. NadH family.</text>
</comment>
<dbReference type="PANTHER" id="PTHR42943">
    <property type="entry name" value="GLUTATHIONE S-TRANSFERASE KAPPA"/>
    <property type="match status" value="1"/>
</dbReference>
<evidence type="ECO:0000259" key="3">
    <source>
        <dbReference type="Pfam" id="PF01323"/>
    </source>
</evidence>
<protein>
    <recommendedName>
        <fullName evidence="1">2-hydroxychromene-2-carboxylate isomerase</fullName>
        <ecNumber evidence="1">5.99.1.4</ecNumber>
    </recommendedName>
</protein>
<keyword evidence="1 4" id="KW-0413">Isomerase</keyword>
<dbReference type="GO" id="GO:0018845">
    <property type="term" value="F:2-hydroxychromene-2-carboxylate isomerase activity"/>
    <property type="evidence" value="ECO:0007669"/>
    <property type="project" value="UniProtKB-UniRule"/>
</dbReference>
<dbReference type="GO" id="GO:0004364">
    <property type="term" value="F:glutathione transferase activity"/>
    <property type="evidence" value="ECO:0007669"/>
    <property type="project" value="TreeGrafter"/>
</dbReference>
<reference evidence="5" key="1">
    <citation type="submission" date="2017-09" db="EMBL/GenBank/DDBJ databases">
        <authorList>
            <person name="Varghese N."/>
            <person name="Submissions S."/>
        </authorList>
    </citation>
    <scope>NUCLEOTIDE SEQUENCE [LARGE SCALE GENOMIC DNA]</scope>
    <source>
        <strain evidence="5">C7</strain>
    </source>
</reference>
<dbReference type="PIRSF" id="PIRSF006386">
    <property type="entry name" value="HCCAis_GSTk"/>
    <property type="match status" value="1"/>
</dbReference>
<proteinExistence type="inferred from homology"/>
<keyword evidence="5" id="KW-1185">Reference proteome</keyword>
<dbReference type="InterPro" id="IPR014440">
    <property type="entry name" value="HCCAis_GSTk"/>
</dbReference>
<dbReference type="AlphaFoldDB" id="A0A2C9CUJ9"/>
<gene>
    <name evidence="4" type="ORF">SAMN06273572_10715</name>
</gene>
<dbReference type="InterPro" id="IPR036249">
    <property type="entry name" value="Thioredoxin-like_sf"/>
</dbReference>
<dbReference type="EC" id="5.99.1.4" evidence="1"/>
<dbReference type="GO" id="GO:0004602">
    <property type="term" value="F:glutathione peroxidase activity"/>
    <property type="evidence" value="ECO:0007669"/>
    <property type="project" value="TreeGrafter"/>
</dbReference>
<dbReference type="RefSeq" id="WP_180956021.1">
    <property type="nucleotide sequence ID" value="NZ_OCTN01000007.1"/>
</dbReference>